<dbReference type="Gene3D" id="3.30.9.30">
    <property type="match status" value="1"/>
</dbReference>
<evidence type="ECO:0000256" key="2">
    <source>
        <dbReference type="ARBA" id="ARBA00023033"/>
    </source>
</evidence>
<dbReference type="InterPro" id="IPR002938">
    <property type="entry name" value="FAD-bd"/>
</dbReference>
<sequence length="427" mass="47233">MYEPELEPLGGGIQLNGGLASLASVLSSDEVSELLRVCVGMSGVISNTYVTEENEMDQLLSLDAEEALRRVDDLYLRELGVVSSVTILRSTLLKFLISKCEEKKKKGDGVEFELKEEKVVRVDARPEEVFVTTEGDGKEKAYDLVLGCDGLSSEVKSSLPELRSSSIYSGLRILYSVSEPYEWKGGGAAEGLGRKKKLRQFFGEGCYQLKGTYGYDSEKVCDMSAIVYKGNKRGENTAWEKEDLYEDFVRRSKLVGGSREDAADEKSSKFIELGVYFHNPFNKWSNDFNNVILAGDSAHAMPPFLGQGGNQGMQDGVMLGKLIGEGVEGEVLAKQFRRRWRKTTLITAKSIFLGYLETGGGKVADFRDNFFRFAGKVGLARKVFVDGATPFPSPREVWDGVGEVGLLEQLQLALQVVKDPTQFMDDE</sequence>
<keyword evidence="5" id="KW-1185">Reference proteome</keyword>
<dbReference type="EMBL" id="BRXY01000280">
    <property type="protein sequence ID" value="GMH83377.1"/>
    <property type="molecule type" value="Genomic_DNA"/>
</dbReference>
<dbReference type="GO" id="GO:0004497">
    <property type="term" value="F:monooxygenase activity"/>
    <property type="evidence" value="ECO:0007669"/>
    <property type="project" value="UniProtKB-KW"/>
</dbReference>
<organism evidence="4 5">
    <name type="scientific">Triparma strigata</name>
    <dbReference type="NCBI Taxonomy" id="1606541"/>
    <lineage>
        <taxon>Eukaryota</taxon>
        <taxon>Sar</taxon>
        <taxon>Stramenopiles</taxon>
        <taxon>Ochrophyta</taxon>
        <taxon>Bolidophyceae</taxon>
        <taxon>Parmales</taxon>
        <taxon>Triparmaceae</taxon>
        <taxon>Triparma</taxon>
    </lineage>
</organism>
<dbReference type="Gene3D" id="3.50.50.60">
    <property type="entry name" value="FAD/NAD(P)-binding domain"/>
    <property type="match status" value="1"/>
</dbReference>
<keyword evidence="1" id="KW-0560">Oxidoreductase</keyword>
<dbReference type="Proteomes" id="UP001165085">
    <property type="component" value="Unassembled WGS sequence"/>
</dbReference>
<evidence type="ECO:0000313" key="4">
    <source>
        <dbReference type="EMBL" id="GMH83377.1"/>
    </source>
</evidence>
<evidence type="ECO:0000256" key="1">
    <source>
        <dbReference type="ARBA" id="ARBA00023002"/>
    </source>
</evidence>
<reference evidence="5" key="1">
    <citation type="journal article" date="2023" name="Commun. Biol.">
        <title>Genome analysis of Parmales, the sister group of diatoms, reveals the evolutionary specialization of diatoms from phago-mixotrophs to photoautotrophs.</title>
        <authorList>
            <person name="Ban H."/>
            <person name="Sato S."/>
            <person name="Yoshikawa S."/>
            <person name="Yamada K."/>
            <person name="Nakamura Y."/>
            <person name="Ichinomiya M."/>
            <person name="Sato N."/>
            <person name="Blanc-Mathieu R."/>
            <person name="Endo H."/>
            <person name="Kuwata A."/>
            <person name="Ogata H."/>
        </authorList>
    </citation>
    <scope>NUCLEOTIDE SEQUENCE [LARGE SCALE GENOMIC DNA]</scope>
    <source>
        <strain evidence="5">NIES 3701</strain>
    </source>
</reference>
<feature type="domain" description="FAD-binding" evidence="3">
    <location>
        <begin position="286"/>
        <end position="330"/>
    </location>
</feature>
<name>A0A9W7B920_9STRA</name>
<comment type="caution">
    <text evidence="4">The sequence shown here is derived from an EMBL/GenBank/DDBJ whole genome shotgun (WGS) entry which is preliminary data.</text>
</comment>
<dbReference type="InterPro" id="IPR036188">
    <property type="entry name" value="FAD/NAD-bd_sf"/>
</dbReference>
<dbReference type="Pfam" id="PF01494">
    <property type="entry name" value="FAD_binding_3"/>
    <property type="match status" value="1"/>
</dbReference>
<protein>
    <recommendedName>
        <fullName evidence="3">FAD-binding domain-containing protein</fullName>
    </recommendedName>
</protein>
<dbReference type="OrthoDB" id="417877at2759"/>
<dbReference type="PANTHER" id="PTHR13789:SF309">
    <property type="entry name" value="PUTATIVE (AFU_ORTHOLOGUE AFUA_6G14510)-RELATED"/>
    <property type="match status" value="1"/>
</dbReference>
<dbReference type="GO" id="GO:0071949">
    <property type="term" value="F:FAD binding"/>
    <property type="evidence" value="ECO:0007669"/>
    <property type="project" value="InterPro"/>
</dbReference>
<accession>A0A9W7B920</accession>
<evidence type="ECO:0000313" key="5">
    <source>
        <dbReference type="Proteomes" id="UP001165085"/>
    </source>
</evidence>
<dbReference type="AlphaFoldDB" id="A0A9W7B920"/>
<dbReference type="SUPFAM" id="SSF51905">
    <property type="entry name" value="FAD/NAD(P)-binding domain"/>
    <property type="match status" value="1"/>
</dbReference>
<dbReference type="InterPro" id="IPR050493">
    <property type="entry name" value="FAD-dep_Monooxygenase_BioMet"/>
</dbReference>
<dbReference type="PRINTS" id="PR00420">
    <property type="entry name" value="RNGMNOXGNASE"/>
</dbReference>
<proteinExistence type="predicted"/>
<evidence type="ECO:0000259" key="3">
    <source>
        <dbReference type="Pfam" id="PF01494"/>
    </source>
</evidence>
<dbReference type="PANTHER" id="PTHR13789">
    <property type="entry name" value="MONOOXYGENASE"/>
    <property type="match status" value="1"/>
</dbReference>
<gene>
    <name evidence="4" type="ORF">TrST_g4362</name>
</gene>
<keyword evidence="2" id="KW-0503">Monooxygenase</keyword>